<accession>U4L1M6</accession>
<dbReference type="EMBL" id="HF935496">
    <property type="protein sequence ID" value="CCX09787.1"/>
    <property type="molecule type" value="Genomic_DNA"/>
</dbReference>
<dbReference type="AlphaFoldDB" id="U4L1M6"/>
<reference evidence="1 2" key="1">
    <citation type="journal article" date="2013" name="PLoS Genet.">
        <title>The genome and development-dependent transcriptomes of Pyronema confluens: a window into fungal evolution.</title>
        <authorList>
            <person name="Traeger S."/>
            <person name="Altegoer F."/>
            <person name="Freitag M."/>
            <person name="Gabaldon T."/>
            <person name="Kempken F."/>
            <person name="Kumar A."/>
            <person name="Marcet-Houben M."/>
            <person name="Poggeler S."/>
            <person name="Stajich J.E."/>
            <person name="Nowrousian M."/>
        </authorList>
    </citation>
    <scope>NUCLEOTIDE SEQUENCE [LARGE SCALE GENOMIC DNA]</scope>
    <source>
        <strain evidence="2">CBS 100304</strain>
        <tissue evidence="1">Vegetative mycelium</tissue>
    </source>
</reference>
<name>U4L1M6_PYROM</name>
<protein>
    <submittedName>
        <fullName evidence="1">Uncharacterized protein</fullName>
    </submittedName>
</protein>
<sequence length="128" mass="14725">MTPACVSSLLFGRPLQETHYAACRFLLWLIYPEYVLSSDQLGMHAVQGMCLGSWRICGLPGPSGSMSSTRQTMFVLLRRWSKFHHSSYSPISLLRSRLCHPNPTTTRCLYFFWRRYVCPRSDSGGRRT</sequence>
<gene>
    <name evidence="1" type="ORF">PCON_09380</name>
</gene>
<proteinExistence type="predicted"/>
<keyword evidence="2" id="KW-1185">Reference proteome</keyword>
<organism evidence="1 2">
    <name type="scientific">Pyronema omphalodes (strain CBS 100304)</name>
    <name type="common">Pyronema confluens</name>
    <dbReference type="NCBI Taxonomy" id="1076935"/>
    <lineage>
        <taxon>Eukaryota</taxon>
        <taxon>Fungi</taxon>
        <taxon>Dikarya</taxon>
        <taxon>Ascomycota</taxon>
        <taxon>Pezizomycotina</taxon>
        <taxon>Pezizomycetes</taxon>
        <taxon>Pezizales</taxon>
        <taxon>Pyronemataceae</taxon>
        <taxon>Pyronema</taxon>
    </lineage>
</organism>
<evidence type="ECO:0000313" key="1">
    <source>
        <dbReference type="EMBL" id="CCX09787.1"/>
    </source>
</evidence>
<evidence type="ECO:0000313" key="2">
    <source>
        <dbReference type="Proteomes" id="UP000018144"/>
    </source>
</evidence>
<dbReference type="Proteomes" id="UP000018144">
    <property type="component" value="Unassembled WGS sequence"/>
</dbReference>